<evidence type="ECO:0000259" key="1">
    <source>
        <dbReference type="Pfam" id="PF03101"/>
    </source>
</evidence>
<keyword evidence="3" id="KW-1185">Reference proteome</keyword>
<evidence type="ECO:0000313" key="2">
    <source>
        <dbReference type="EMBL" id="KAK1361019.1"/>
    </source>
</evidence>
<dbReference type="Pfam" id="PF03101">
    <property type="entry name" value="FAR1"/>
    <property type="match status" value="1"/>
</dbReference>
<dbReference type="InterPro" id="IPR004330">
    <property type="entry name" value="FAR1_DNA_bnd_dom"/>
</dbReference>
<accession>A0AAD8H7D7</accession>
<dbReference type="AlphaFoldDB" id="A0AAD8H7D7"/>
<dbReference type="PANTHER" id="PTHR47718:SF18">
    <property type="entry name" value="PROTEIN FAR1-RELATED SEQUENCE 5-LIKE"/>
    <property type="match status" value="1"/>
</dbReference>
<protein>
    <recommendedName>
        <fullName evidence="1">FAR1 domain-containing protein</fullName>
    </recommendedName>
</protein>
<sequence length="357" mass="41071">MSTGNANGLTPSPILHAQSIENLDLLRINCNQGVSNGDSSQISRFIGKSSSHSASLESYDAISRCIVTPEGHRHYVPTCVDDSSKPVVNQVFDSLEKGMTFYMEYGQLCGFDTCRSTKNKDDDDITILTKYVVCGRAGFKEKKKNQGLRLVLVEFVGGQFLKVRDFRNFSRDLKAYVGERDAQMIVDKFKVKHGSCECSYYAYDVDAEGHLTKLFWADSIARRNYELYGDVVSFDATFDTNMYFYVKLGNFLCKETDLMVKMKNYIWSSTLEPSEFESGWKSVLKEFKLEGHKWLWEMYAIKKSWIPAFFRDKPMFGLLRTTSRSESENNFFGQFHRQSDSLCEFYLRFESAMDKQP</sequence>
<proteinExistence type="predicted"/>
<reference evidence="2" key="1">
    <citation type="submission" date="2023-02" db="EMBL/GenBank/DDBJ databases">
        <title>Genome of toxic invasive species Heracleum sosnowskyi carries increased number of genes despite the absence of recent whole-genome duplications.</title>
        <authorList>
            <person name="Schelkunov M."/>
            <person name="Shtratnikova V."/>
            <person name="Makarenko M."/>
            <person name="Klepikova A."/>
            <person name="Omelchenko D."/>
            <person name="Novikova G."/>
            <person name="Obukhova E."/>
            <person name="Bogdanov V."/>
            <person name="Penin A."/>
            <person name="Logacheva M."/>
        </authorList>
    </citation>
    <scope>NUCLEOTIDE SEQUENCE</scope>
    <source>
        <strain evidence="2">Hsosn_3</strain>
        <tissue evidence="2">Leaf</tissue>
    </source>
</reference>
<reference evidence="2" key="2">
    <citation type="submission" date="2023-05" db="EMBL/GenBank/DDBJ databases">
        <authorList>
            <person name="Schelkunov M.I."/>
        </authorList>
    </citation>
    <scope>NUCLEOTIDE SEQUENCE</scope>
    <source>
        <strain evidence="2">Hsosn_3</strain>
        <tissue evidence="2">Leaf</tissue>
    </source>
</reference>
<evidence type="ECO:0000313" key="3">
    <source>
        <dbReference type="Proteomes" id="UP001237642"/>
    </source>
</evidence>
<organism evidence="2 3">
    <name type="scientific">Heracleum sosnowskyi</name>
    <dbReference type="NCBI Taxonomy" id="360622"/>
    <lineage>
        <taxon>Eukaryota</taxon>
        <taxon>Viridiplantae</taxon>
        <taxon>Streptophyta</taxon>
        <taxon>Embryophyta</taxon>
        <taxon>Tracheophyta</taxon>
        <taxon>Spermatophyta</taxon>
        <taxon>Magnoliopsida</taxon>
        <taxon>eudicotyledons</taxon>
        <taxon>Gunneridae</taxon>
        <taxon>Pentapetalae</taxon>
        <taxon>asterids</taxon>
        <taxon>campanulids</taxon>
        <taxon>Apiales</taxon>
        <taxon>Apiaceae</taxon>
        <taxon>Apioideae</taxon>
        <taxon>apioid superclade</taxon>
        <taxon>Tordylieae</taxon>
        <taxon>Tordyliinae</taxon>
        <taxon>Heracleum</taxon>
    </lineage>
</organism>
<gene>
    <name evidence="2" type="ORF">POM88_045493</name>
</gene>
<dbReference type="EMBL" id="JAUIZM010000010">
    <property type="protein sequence ID" value="KAK1361019.1"/>
    <property type="molecule type" value="Genomic_DNA"/>
</dbReference>
<comment type="caution">
    <text evidence="2">The sequence shown here is derived from an EMBL/GenBank/DDBJ whole genome shotgun (WGS) entry which is preliminary data.</text>
</comment>
<feature type="domain" description="FAR1" evidence="1">
    <location>
        <begin position="100"/>
        <end position="146"/>
    </location>
</feature>
<name>A0AAD8H7D7_9APIA</name>
<dbReference type="PANTHER" id="PTHR47718">
    <property type="entry name" value="OS01G0519700 PROTEIN"/>
    <property type="match status" value="1"/>
</dbReference>
<dbReference type="Proteomes" id="UP001237642">
    <property type="component" value="Unassembled WGS sequence"/>
</dbReference>